<dbReference type="Gene3D" id="3.40.50.720">
    <property type="entry name" value="NAD(P)-binding Rossmann-like Domain"/>
    <property type="match status" value="1"/>
</dbReference>
<keyword evidence="1" id="KW-0560">Oxidoreductase</keyword>
<dbReference type="AlphaFoldDB" id="A0A6B8KME3"/>
<name>A0A6B8KME3_9HYPH</name>
<evidence type="ECO:0000313" key="3">
    <source>
        <dbReference type="EMBL" id="QGM48210.1"/>
    </source>
</evidence>
<dbReference type="GO" id="GO:0004352">
    <property type="term" value="F:glutamate dehydrogenase (NAD+) activity"/>
    <property type="evidence" value="ECO:0007669"/>
    <property type="project" value="TreeGrafter"/>
</dbReference>
<dbReference type="Pfam" id="PF00208">
    <property type="entry name" value="ELFV_dehydrog"/>
    <property type="match status" value="1"/>
</dbReference>
<keyword evidence="4" id="KW-1185">Reference proteome</keyword>
<dbReference type="EMBL" id="CP046053">
    <property type="protein sequence ID" value="QGM48210.1"/>
    <property type="molecule type" value="Genomic_DNA"/>
</dbReference>
<organism evidence="3 4">
    <name type="scientific">Methylocystis heyeri</name>
    <dbReference type="NCBI Taxonomy" id="391905"/>
    <lineage>
        <taxon>Bacteria</taxon>
        <taxon>Pseudomonadati</taxon>
        <taxon>Pseudomonadota</taxon>
        <taxon>Alphaproteobacteria</taxon>
        <taxon>Hyphomicrobiales</taxon>
        <taxon>Methylocystaceae</taxon>
        <taxon>Methylocystis</taxon>
    </lineage>
</organism>
<dbReference type="KEGG" id="mhey:H2LOC_020680"/>
<dbReference type="SMART" id="SM00839">
    <property type="entry name" value="ELFV_dehydrog"/>
    <property type="match status" value="1"/>
</dbReference>
<evidence type="ECO:0000256" key="1">
    <source>
        <dbReference type="ARBA" id="ARBA00023002"/>
    </source>
</evidence>
<sequence>MPDWPTTIAPAPFRLKRRDRPTLPHGLPNGPTLPEADDIFGSRGIVVVPDVICNSGGVTVSYFEWVQDFASYFWTEDEINQRLEKIVLDALEQIWQTSERRGVSLRTAAFVVACERILTAHEERGLYL</sequence>
<dbReference type="GO" id="GO:0006538">
    <property type="term" value="P:L-glutamate catabolic process"/>
    <property type="evidence" value="ECO:0007669"/>
    <property type="project" value="TreeGrafter"/>
</dbReference>
<accession>A0A6B8KME3</accession>
<dbReference type="OrthoDB" id="9803297at2"/>
<evidence type="ECO:0000259" key="2">
    <source>
        <dbReference type="SMART" id="SM00839"/>
    </source>
</evidence>
<keyword evidence="3" id="KW-0614">Plasmid</keyword>
<dbReference type="SUPFAM" id="SSF51735">
    <property type="entry name" value="NAD(P)-binding Rossmann-fold domains"/>
    <property type="match status" value="1"/>
</dbReference>
<evidence type="ECO:0000313" key="4">
    <source>
        <dbReference type="Proteomes" id="UP000309061"/>
    </source>
</evidence>
<gene>
    <name evidence="3" type="ORF">H2LOC_020680</name>
</gene>
<reference evidence="3 4" key="1">
    <citation type="submission" date="2019-11" db="EMBL/GenBank/DDBJ databases">
        <title>The genome sequence of Methylocystis heyeri.</title>
        <authorList>
            <person name="Oshkin I.Y."/>
            <person name="Miroshnikov K."/>
            <person name="Dedysh S.N."/>
        </authorList>
    </citation>
    <scope>NUCLEOTIDE SEQUENCE [LARGE SCALE GENOMIC DNA]</scope>
    <source>
        <strain evidence="3 4">H2</strain>
        <plasmid evidence="3 4">unnamed1</plasmid>
    </source>
</reference>
<proteinExistence type="predicted"/>
<dbReference type="PANTHER" id="PTHR11606:SF13">
    <property type="entry name" value="GLUTAMATE DEHYDROGENASE 1, MITOCHONDRIAL"/>
    <property type="match status" value="1"/>
</dbReference>
<dbReference type="PANTHER" id="PTHR11606">
    <property type="entry name" value="GLUTAMATE DEHYDROGENASE"/>
    <property type="match status" value="1"/>
</dbReference>
<protein>
    <recommendedName>
        <fullName evidence="2">Glutamate/phenylalanine/leucine/valine/L-tryptophan dehydrogenase C-terminal domain-containing protein</fullName>
    </recommendedName>
</protein>
<dbReference type="InterPro" id="IPR006096">
    <property type="entry name" value="Glu/Leu/Phe/Val/Trp_DH_C"/>
</dbReference>
<geneLocation type="plasmid" evidence="3">
    <name>unnamed1</name>
</geneLocation>
<dbReference type="InterPro" id="IPR036291">
    <property type="entry name" value="NAD(P)-bd_dom_sf"/>
</dbReference>
<feature type="domain" description="Glutamate/phenylalanine/leucine/valine/L-tryptophan dehydrogenase C-terminal" evidence="2">
    <location>
        <begin position="8"/>
        <end position="125"/>
    </location>
</feature>
<dbReference type="Proteomes" id="UP000309061">
    <property type="component" value="Plasmid unnamed1"/>
</dbReference>